<reference evidence="2" key="1">
    <citation type="submission" date="2021-10" db="EMBL/GenBank/DDBJ databases">
        <title>Tropical sea cucumber genome reveals ecological adaptation and Cuvierian tubules defense mechanism.</title>
        <authorList>
            <person name="Chen T."/>
        </authorList>
    </citation>
    <scope>NUCLEOTIDE SEQUENCE</scope>
    <source>
        <strain evidence="2">Nanhai2018</strain>
        <tissue evidence="2">Muscle</tissue>
    </source>
</reference>
<evidence type="ECO:0000256" key="1">
    <source>
        <dbReference type="SAM" id="MobiDB-lite"/>
    </source>
</evidence>
<gene>
    <name evidence="2" type="ORF">HOLleu_08085</name>
</gene>
<feature type="region of interest" description="Disordered" evidence="1">
    <location>
        <begin position="143"/>
        <end position="163"/>
    </location>
</feature>
<feature type="region of interest" description="Disordered" evidence="1">
    <location>
        <begin position="95"/>
        <end position="122"/>
    </location>
</feature>
<evidence type="ECO:0000313" key="2">
    <source>
        <dbReference type="EMBL" id="KAJ8045143.1"/>
    </source>
</evidence>
<sequence length="558" mass="61801">MESAFQNSAVTVHSCAALDERQGGESLGRMVDIHNDAESNSLPYQILPGIKSPRPDSCKDRQRALIKKRANVDQHQSKCATTKTPMKIPISTVNIKGTASGDNKEMYTRSHASRKKGAKSPSNNIQCISQVINGVKCITFTTPDDTSRKRTADRDDGATKTAKRKLDFPDGCDLVTNRDANQQIDGKNGFLCQGIEKASTRADRIVTSLQWDVVKVLREATMIKGKDIVLVKPRGLSWAPSLSALRDKDGTLTVLSDSNMAALFQIEDQLNIALSSPDIAILNVTNLDRGTKSTLPSNVYQKELISNTDVEESTLGPPDSRQSKKDTTLEDSCGPMKELTDEFDMCKENNLDHEHSSLAAKIGFGEGKQLTDVSTGKVLPELQAPMKRSDADDEVRVMRAAIQLLSEIDISADQCIDLNAIDHAFEEADKNLQFIDESKLKRHSHDIDEAVAGLHTDWNQISEKLLRDLESIERRLSLAVAEGQNPKECENVAEIKDQVGSQSSINMEVFEDLSFEDDEAYSSLSPEQQQKYLDMLMKEPSILTPYDELIFELIDNNL</sequence>
<proteinExistence type="predicted"/>
<dbReference type="EMBL" id="JAIZAY010000003">
    <property type="protein sequence ID" value="KAJ8045143.1"/>
    <property type="molecule type" value="Genomic_DNA"/>
</dbReference>
<dbReference type="AlphaFoldDB" id="A0A9Q1CI39"/>
<name>A0A9Q1CI39_HOLLE</name>
<keyword evidence="3" id="KW-1185">Reference proteome</keyword>
<dbReference type="Proteomes" id="UP001152320">
    <property type="component" value="Chromosome 3"/>
</dbReference>
<feature type="region of interest" description="Disordered" evidence="1">
    <location>
        <begin position="306"/>
        <end position="335"/>
    </location>
</feature>
<organism evidence="2 3">
    <name type="scientific">Holothuria leucospilota</name>
    <name type="common">Black long sea cucumber</name>
    <name type="synonym">Mertensiothuria leucospilota</name>
    <dbReference type="NCBI Taxonomy" id="206669"/>
    <lineage>
        <taxon>Eukaryota</taxon>
        <taxon>Metazoa</taxon>
        <taxon>Echinodermata</taxon>
        <taxon>Eleutherozoa</taxon>
        <taxon>Echinozoa</taxon>
        <taxon>Holothuroidea</taxon>
        <taxon>Aspidochirotacea</taxon>
        <taxon>Aspidochirotida</taxon>
        <taxon>Holothuriidae</taxon>
        <taxon>Holothuria</taxon>
    </lineage>
</organism>
<comment type="caution">
    <text evidence="2">The sequence shown here is derived from an EMBL/GenBank/DDBJ whole genome shotgun (WGS) entry which is preliminary data.</text>
</comment>
<protein>
    <submittedName>
        <fullName evidence="2">Uncharacterized protein</fullName>
    </submittedName>
</protein>
<evidence type="ECO:0000313" key="3">
    <source>
        <dbReference type="Proteomes" id="UP001152320"/>
    </source>
</evidence>
<accession>A0A9Q1CI39</accession>
<feature type="compositionally biased region" description="Basic and acidic residues" evidence="1">
    <location>
        <begin position="145"/>
        <end position="163"/>
    </location>
</feature>